<evidence type="ECO:0000256" key="2">
    <source>
        <dbReference type="ARBA" id="ARBA00049106"/>
    </source>
</evidence>
<reference evidence="3 4" key="1">
    <citation type="submission" date="2020-08" db="EMBL/GenBank/DDBJ databases">
        <title>Genomic Encyclopedia of Type Strains, Phase IV (KMG-IV): sequencing the most valuable type-strain genomes for metagenomic binning, comparative biology and taxonomic classification.</title>
        <authorList>
            <person name="Goeker M."/>
        </authorList>
    </citation>
    <scope>NUCLEOTIDE SEQUENCE [LARGE SCALE GENOMIC DNA]</scope>
    <source>
        <strain evidence="3 4">DSM 45385</strain>
    </source>
</reference>
<dbReference type="PANTHER" id="PTHR39428">
    <property type="entry name" value="F420H(2)-DEPENDENT QUINONE REDUCTASE RV1261C"/>
    <property type="match status" value="1"/>
</dbReference>
<dbReference type="NCBIfam" id="TIGR00026">
    <property type="entry name" value="hi_GC_TIGR00026"/>
    <property type="match status" value="1"/>
</dbReference>
<dbReference type="Proteomes" id="UP000568380">
    <property type="component" value="Unassembled WGS sequence"/>
</dbReference>
<dbReference type="Gene3D" id="2.30.110.10">
    <property type="entry name" value="Electron Transport, Fmn-binding Protein, Chain A"/>
    <property type="match status" value="1"/>
</dbReference>
<accession>A0A7W8A5U5</accession>
<dbReference type="GO" id="GO:0016491">
    <property type="term" value="F:oxidoreductase activity"/>
    <property type="evidence" value="ECO:0007669"/>
    <property type="project" value="InterPro"/>
</dbReference>
<dbReference type="EMBL" id="JACHIN010000006">
    <property type="protein sequence ID" value="MBB5079251.1"/>
    <property type="molecule type" value="Genomic_DNA"/>
</dbReference>
<protein>
    <submittedName>
        <fullName evidence="3">Deazaflavin-dependent oxidoreductase (Nitroreductase family)</fullName>
    </submittedName>
</protein>
<dbReference type="Pfam" id="PF04075">
    <property type="entry name" value="F420H2_quin_red"/>
    <property type="match status" value="1"/>
</dbReference>
<keyword evidence="4" id="KW-1185">Reference proteome</keyword>
<dbReference type="GO" id="GO:0070967">
    <property type="term" value="F:coenzyme F420 binding"/>
    <property type="evidence" value="ECO:0007669"/>
    <property type="project" value="TreeGrafter"/>
</dbReference>
<comment type="similarity">
    <text evidence="1">Belongs to the F420H(2)-dependent quinone reductase family.</text>
</comment>
<comment type="caution">
    <text evidence="3">The sequence shown here is derived from an EMBL/GenBank/DDBJ whole genome shotgun (WGS) entry which is preliminary data.</text>
</comment>
<gene>
    <name evidence="3" type="ORF">HNR40_004737</name>
</gene>
<evidence type="ECO:0000313" key="4">
    <source>
        <dbReference type="Proteomes" id="UP000568380"/>
    </source>
</evidence>
<dbReference type="PANTHER" id="PTHR39428:SF3">
    <property type="entry name" value="DEAZAFLAVIN-DEPENDENT NITROREDUCTASE"/>
    <property type="match status" value="1"/>
</dbReference>
<dbReference type="AlphaFoldDB" id="A0A7W8A5U5"/>
<dbReference type="GO" id="GO:0005886">
    <property type="term" value="C:plasma membrane"/>
    <property type="evidence" value="ECO:0007669"/>
    <property type="project" value="TreeGrafter"/>
</dbReference>
<proteinExistence type="inferred from homology"/>
<organism evidence="3 4">
    <name type="scientific">Nonomuraea endophytica</name>
    <dbReference type="NCBI Taxonomy" id="714136"/>
    <lineage>
        <taxon>Bacteria</taxon>
        <taxon>Bacillati</taxon>
        <taxon>Actinomycetota</taxon>
        <taxon>Actinomycetes</taxon>
        <taxon>Streptosporangiales</taxon>
        <taxon>Streptosporangiaceae</taxon>
        <taxon>Nonomuraea</taxon>
    </lineage>
</organism>
<evidence type="ECO:0000313" key="3">
    <source>
        <dbReference type="EMBL" id="MBB5079251.1"/>
    </source>
</evidence>
<comment type="catalytic activity">
    <reaction evidence="2">
        <text>oxidized coenzyme F420-(gamma-L-Glu)(n) + a quinol + H(+) = reduced coenzyme F420-(gamma-L-Glu)(n) + a quinone</text>
        <dbReference type="Rhea" id="RHEA:39663"/>
        <dbReference type="Rhea" id="RHEA-COMP:12939"/>
        <dbReference type="Rhea" id="RHEA-COMP:14378"/>
        <dbReference type="ChEBI" id="CHEBI:15378"/>
        <dbReference type="ChEBI" id="CHEBI:24646"/>
        <dbReference type="ChEBI" id="CHEBI:132124"/>
        <dbReference type="ChEBI" id="CHEBI:133980"/>
        <dbReference type="ChEBI" id="CHEBI:139511"/>
    </reaction>
</comment>
<sequence length="152" mass="16913">MDAMPLEGEYGPSPARWVREQVELYESSGGTEGTTLWDTGLPVIILTMRGAKTGKIRKVPLMRVEHEGRYAAVGSKGGFPVHPVWFHNLKADPYVELQDGPVRQGMTAREITGDEKAEWWERAVAAFPPYAEYQAKAGRVIPVFVLEAATER</sequence>
<evidence type="ECO:0000256" key="1">
    <source>
        <dbReference type="ARBA" id="ARBA00008710"/>
    </source>
</evidence>
<dbReference type="InterPro" id="IPR012349">
    <property type="entry name" value="Split_barrel_FMN-bd"/>
</dbReference>
<name>A0A7W8A5U5_9ACTN</name>
<dbReference type="InterPro" id="IPR004378">
    <property type="entry name" value="F420H2_quin_Rdtase"/>
</dbReference>